<reference evidence="11 12" key="1">
    <citation type="submission" date="2018-09" db="EMBL/GenBank/DDBJ databases">
        <title>A high-quality reference genome of wild soybean provides a powerful tool to mine soybean genomes.</title>
        <authorList>
            <person name="Xie M."/>
            <person name="Chung C.Y.L."/>
            <person name="Li M.-W."/>
            <person name="Wong F.-L."/>
            <person name="Chan T.-F."/>
            <person name="Lam H.-M."/>
        </authorList>
    </citation>
    <scope>NUCLEOTIDE SEQUENCE [LARGE SCALE GENOMIC DNA]</scope>
    <source>
        <strain evidence="12">cv. W05</strain>
        <tissue evidence="11">Hypocotyl of etiolated seedlings</tissue>
    </source>
</reference>
<feature type="compositionally biased region" description="Polar residues" evidence="9">
    <location>
        <begin position="39"/>
        <end position="56"/>
    </location>
</feature>
<dbReference type="Pfam" id="PF01423">
    <property type="entry name" value="LSM"/>
    <property type="match status" value="1"/>
</dbReference>
<evidence type="ECO:0000256" key="8">
    <source>
        <dbReference type="ARBA" id="ARBA00023274"/>
    </source>
</evidence>
<dbReference type="InterPro" id="IPR027141">
    <property type="entry name" value="LSm4/Sm_D1/D3"/>
</dbReference>
<dbReference type="FunFam" id="2.30.30.100:FF:000005">
    <property type="entry name" value="U6 snRNA-associated Sm-like protein LSm4"/>
    <property type="match status" value="1"/>
</dbReference>
<keyword evidence="3" id="KW-0507">mRNA processing</keyword>
<keyword evidence="6" id="KW-0508">mRNA splicing</keyword>
<keyword evidence="8" id="KW-0687">Ribonucleoprotein</keyword>
<dbReference type="PROSITE" id="PS52002">
    <property type="entry name" value="SM"/>
    <property type="match status" value="1"/>
</dbReference>
<keyword evidence="5" id="KW-0694">RNA-binding</keyword>
<dbReference type="InterPro" id="IPR034101">
    <property type="entry name" value="Lsm4"/>
</dbReference>
<dbReference type="InterPro" id="IPR010920">
    <property type="entry name" value="LSM_dom_sf"/>
</dbReference>
<evidence type="ECO:0000256" key="1">
    <source>
        <dbReference type="ARBA" id="ARBA00004123"/>
    </source>
</evidence>
<comment type="similarity">
    <text evidence="2">Belongs to the snRNP Sm proteins family.</text>
</comment>
<evidence type="ECO:0000256" key="7">
    <source>
        <dbReference type="ARBA" id="ARBA00023242"/>
    </source>
</evidence>
<evidence type="ECO:0000256" key="6">
    <source>
        <dbReference type="ARBA" id="ARBA00023187"/>
    </source>
</evidence>
<feature type="domain" description="Sm" evidence="10">
    <location>
        <begin position="260"/>
        <end position="333"/>
    </location>
</feature>
<proteinExistence type="inferred from homology"/>
<dbReference type="SMART" id="SM00651">
    <property type="entry name" value="Sm"/>
    <property type="match status" value="1"/>
</dbReference>
<feature type="region of interest" description="Disordered" evidence="9">
    <location>
        <begin position="39"/>
        <end position="64"/>
    </location>
</feature>
<dbReference type="GO" id="GO:0000956">
    <property type="term" value="P:nuclear-transcribed mRNA catabolic process"/>
    <property type="evidence" value="ECO:0007669"/>
    <property type="project" value="InterPro"/>
</dbReference>
<dbReference type="GO" id="GO:0120115">
    <property type="term" value="C:Lsm2-8 complex"/>
    <property type="evidence" value="ECO:0007669"/>
    <property type="project" value="UniProtKB-ARBA"/>
</dbReference>
<dbReference type="PANTHER" id="PTHR23338">
    <property type="entry name" value="SMALL NUCLEAR RIBONUCLEOPROTEIN SM"/>
    <property type="match status" value="1"/>
</dbReference>
<evidence type="ECO:0000256" key="2">
    <source>
        <dbReference type="ARBA" id="ARBA00006850"/>
    </source>
</evidence>
<organism evidence="11 12">
    <name type="scientific">Glycine soja</name>
    <name type="common">Wild soybean</name>
    <dbReference type="NCBI Taxonomy" id="3848"/>
    <lineage>
        <taxon>Eukaryota</taxon>
        <taxon>Viridiplantae</taxon>
        <taxon>Streptophyta</taxon>
        <taxon>Embryophyta</taxon>
        <taxon>Tracheophyta</taxon>
        <taxon>Spermatophyta</taxon>
        <taxon>Magnoliopsida</taxon>
        <taxon>eudicotyledons</taxon>
        <taxon>Gunneridae</taxon>
        <taxon>Pentapetalae</taxon>
        <taxon>rosids</taxon>
        <taxon>fabids</taxon>
        <taxon>Fabales</taxon>
        <taxon>Fabaceae</taxon>
        <taxon>Papilionoideae</taxon>
        <taxon>50 kb inversion clade</taxon>
        <taxon>NPAAA clade</taxon>
        <taxon>indigoferoid/millettioid clade</taxon>
        <taxon>Phaseoleae</taxon>
        <taxon>Glycine</taxon>
        <taxon>Glycine subgen. Soja</taxon>
    </lineage>
</organism>
<evidence type="ECO:0000313" key="12">
    <source>
        <dbReference type="Proteomes" id="UP000289340"/>
    </source>
</evidence>
<accession>A0A445LPH0</accession>
<dbReference type="InterPro" id="IPR001163">
    <property type="entry name" value="Sm_dom_euk/arc"/>
</dbReference>
<keyword evidence="4" id="KW-0747">Spliceosome</keyword>
<dbReference type="InterPro" id="IPR047575">
    <property type="entry name" value="Sm"/>
</dbReference>
<evidence type="ECO:0000256" key="5">
    <source>
        <dbReference type="ARBA" id="ARBA00022884"/>
    </source>
</evidence>
<comment type="caution">
    <text evidence="11">The sequence shown here is derived from an EMBL/GenBank/DDBJ whole genome shotgun (WGS) entry which is preliminary data.</text>
</comment>
<evidence type="ECO:0000256" key="9">
    <source>
        <dbReference type="SAM" id="MobiDB-lite"/>
    </source>
</evidence>
<dbReference type="SUPFAM" id="SSF50182">
    <property type="entry name" value="Sm-like ribonucleoproteins"/>
    <property type="match status" value="1"/>
</dbReference>
<evidence type="ECO:0000313" key="11">
    <source>
        <dbReference type="EMBL" id="RZC25156.1"/>
    </source>
</evidence>
<evidence type="ECO:0000256" key="3">
    <source>
        <dbReference type="ARBA" id="ARBA00022664"/>
    </source>
</evidence>
<comment type="subcellular location">
    <subcellularLocation>
        <location evidence="1">Nucleus</location>
    </subcellularLocation>
</comment>
<dbReference type="CDD" id="cd01723">
    <property type="entry name" value="LSm4"/>
    <property type="match status" value="1"/>
</dbReference>
<name>A0A445LPH0_GLYSO</name>
<keyword evidence="7" id="KW-0539">Nucleus</keyword>
<dbReference type="GO" id="GO:0005681">
    <property type="term" value="C:spliceosomal complex"/>
    <property type="evidence" value="ECO:0007669"/>
    <property type="project" value="UniProtKB-KW"/>
</dbReference>
<dbReference type="Proteomes" id="UP000289340">
    <property type="component" value="Chromosome 2"/>
</dbReference>
<sequence>MLESFKQQQEMSVLELYIEKDVAGGSMFHSANSLTSCGNYVSNDDTQPPTNMSNLNLDEDDDHDDYLVSNSYVEESLDEDDSVDGISDTDNEVPEMIPPVRIVHPAECVQGIQNPFWNDALHYNNINWSHPDEEDICGLEMPSTFNVGQELYVGMEFDSKDAVKNAVKQYVMRVHQSFKVVESKWDKYVICCLNRNAYCPCLFYMRAILSKKTDSWKVTQWGGPHTCLNMTMTTLPWGTLLLLLSTNRTPPMNLRIHAWLPLSLLKTAQGHPMLVELKNGETYNGHLVNCDTWMNIHLREVICTSKDGDRFWRMPECYIRGNTIKYLRVPDEVCAAASVFLFFALSVNKVIDKVQEETKSRTVTKKLESSLINVTFFQIANPLVWDVEGEEVGMMVLVDVNQKELGEVLMRVELKDKEDEAGVVQVENPVETEVQGEVEVDLGADMELQMGQLLLLEALVPIQNI</sequence>
<keyword evidence="12" id="KW-1185">Reference proteome</keyword>
<dbReference type="GO" id="GO:0000398">
    <property type="term" value="P:mRNA splicing, via spliceosome"/>
    <property type="evidence" value="ECO:0007669"/>
    <property type="project" value="InterPro"/>
</dbReference>
<dbReference type="EMBL" id="QZWG01000002">
    <property type="protein sequence ID" value="RZC25156.1"/>
    <property type="molecule type" value="Genomic_DNA"/>
</dbReference>
<protein>
    <submittedName>
        <fullName evidence="11">Putative U6 snRNA-associated Sm-like protein LSm4</fullName>
    </submittedName>
</protein>
<evidence type="ECO:0000259" key="10">
    <source>
        <dbReference type="PROSITE" id="PS52002"/>
    </source>
</evidence>
<evidence type="ECO:0000256" key="4">
    <source>
        <dbReference type="ARBA" id="ARBA00022728"/>
    </source>
</evidence>
<dbReference type="GO" id="GO:0003723">
    <property type="term" value="F:RNA binding"/>
    <property type="evidence" value="ECO:0007669"/>
    <property type="project" value="UniProtKB-KW"/>
</dbReference>
<dbReference type="Gene3D" id="2.30.30.100">
    <property type="match status" value="1"/>
</dbReference>
<gene>
    <name evidence="11" type="ORF">D0Y65_004025</name>
</gene>
<dbReference type="AlphaFoldDB" id="A0A445LPH0"/>